<dbReference type="RefSeq" id="WP_379929874.1">
    <property type="nucleotide sequence ID" value="NZ_JBHUMM010000037.1"/>
</dbReference>
<dbReference type="Proteomes" id="UP001597497">
    <property type="component" value="Unassembled WGS sequence"/>
</dbReference>
<feature type="domain" description="PASTA" evidence="6">
    <location>
        <begin position="579"/>
        <end position="638"/>
    </location>
</feature>
<dbReference type="Pfam" id="PF00905">
    <property type="entry name" value="Transpeptidase"/>
    <property type="match status" value="1"/>
</dbReference>
<proteinExistence type="inferred from homology"/>
<dbReference type="InterPro" id="IPR005311">
    <property type="entry name" value="PBP_dimer"/>
</dbReference>
<dbReference type="InterPro" id="IPR050515">
    <property type="entry name" value="Beta-lactam/transpept"/>
</dbReference>
<dbReference type="InterPro" id="IPR036138">
    <property type="entry name" value="PBP_dimer_sf"/>
</dbReference>
<dbReference type="InterPro" id="IPR005543">
    <property type="entry name" value="PASTA_dom"/>
</dbReference>
<keyword evidence="5" id="KW-1133">Transmembrane helix</keyword>
<evidence type="ECO:0000256" key="5">
    <source>
        <dbReference type="SAM" id="Phobius"/>
    </source>
</evidence>
<dbReference type="Pfam" id="PF03793">
    <property type="entry name" value="PASTA"/>
    <property type="match status" value="1"/>
</dbReference>
<dbReference type="CDD" id="cd06573">
    <property type="entry name" value="PASTA"/>
    <property type="match status" value="1"/>
</dbReference>
<dbReference type="InterPro" id="IPR011927">
    <property type="entry name" value="SpoVD_pbp"/>
</dbReference>
<comment type="similarity">
    <text evidence="2">Belongs to the transpeptidase family.</text>
</comment>
<dbReference type="Gene3D" id="3.40.710.10">
    <property type="entry name" value="DD-peptidase/beta-lactamase superfamily"/>
    <property type="match status" value="1"/>
</dbReference>
<dbReference type="Gene3D" id="3.30.450.330">
    <property type="match status" value="1"/>
</dbReference>
<dbReference type="InterPro" id="IPR001460">
    <property type="entry name" value="PCN-bd_Tpept"/>
</dbReference>
<dbReference type="NCBIfam" id="TIGR02214">
    <property type="entry name" value="spoVD_pbp"/>
    <property type="match status" value="1"/>
</dbReference>
<dbReference type="PROSITE" id="PS51178">
    <property type="entry name" value="PASTA"/>
    <property type="match status" value="1"/>
</dbReference>
<accession>A0ABW5RBY4</accession>
<dbReference type="SUPFAM" id="SSF54184">
    <property type="entry name" value="Penicillin-binding protein 2x (pbp-2x), c-terminal domain"/>
    <property type="match status" value="1"/>
</dbReference>
<organism evidence="7 8">
    <name type="scientific">Marinicrinis sediminis</name>
    <dbReference type="NCBI Taxonomy" id="1652465"/>
    <lineage>
        <taxon>Bacteria</taxon>
        <taxon>Bacillati</taxon>
        <taxon>Bacillota</taxon>
        <taxon>Bacilli</taxon>
        <taxon>Bacillales</taxon>
        <taxon>Paenibacillaceae</taxon>
    </lineage>
</organism>
<dbReference type="SMART" id="SM00740">
    <property type="entry name" value="PASTA"/>
    <property type="match status" value="1"/>
</dbReference>
<keyword evidence="3 5" id="KW-0472">Membrane</keyword>
<sequence length="666" mass="73660">MRVSSSTTRRRLLLMVMGVTLLFSSLILRLGYVQIWQGTELSEKAEESWRRNIPFTAKRGEILDRNGVRLAYNTTSPSVLAIPAQVKEPEQTAKQLAQVLDLQPAKVQEQITKRQLIVRIQPGGRKISNEKAQEIRALNLPGIVVAEDNQRYYPYDNLAAHVLGFTGIDNQGLTGIELSYDSHLQGAAGSVSFLADAKGREIPGTSSEYIPPRDGLNLQLTLDKHIQTIMERELDQAMVRYQAKQIISIAMDPKTGEILAMASRPDYEPARFSEYPSEVYNRNLPIWMTYEPGSTFKIITLAAALEEGKVNLQDEHFHDPGFIEVAGAKLRCWKKGGHGSETFQEVVQNSCNPGFVVLGQRLGKETLFDYIQKFGFGEKTGIDLGGEENGILFKLDRVGPVELATTSFGQGVSVTPIQQIAAVSASINGGKLYKPHLAKAWIHPESGETVEEIEPELVRQVVSEKTSKQVRETLESVVAQGTGKNAFIDGYRVGGKTGTAQKVINGRYSKDEHIVSFVGFAPADDPQIIIYTAVDDPKGLQFGGLIAAPIVKNMLEDSLRYMGIEPRNEQIPRKYGYGETPVVEVPDLIGMTASEIYEMMNMDFTLVKSGSGKYVTSQAPKPGTRNEKGSTIRIFMSDQSPLDGKGQKQEKEKEPTPSQNDRFPTF</sequence>
<dbReference type="PANTHER" id="PTHR30627:SF1">
    <property type="entry name" value="PEPTIDOGLYCAN D,D-TRANSPEPTIDASE FTSI"/>
    <property type="match status" value="1"/>
</dbReference>
<reference evidence="8" key="1">
    <citation type="journal article" date="2019" name="Int. J. Syst. Evol. Microbiol.">
        <title>The Global Catalogue of Microorganisms (GCM) 10K type strain sequencing project: providing services to taxonomists for standard genome sequencing and annotation.</title>
        <authorList>
            <consortium name="The Broad Institute Genomics Platform"/>
            <consortium name="The Broad Institute Genome Sequencing Center for Infectious Disease"/>
            <person name="Wu L."/>
            <person name="Ma J."/>
        </authorList>
    </citation>
    <scope>NUCLEOTIDE SEQUENCE [LARGE SCALE GENOMIC DNA]</scope>
    <source>
        <strain evidence="8">KCTC 33676</strain>
    </source>
</reference>
<dbReference type="Gene3D" id="3.90.1310.10">
    <property type="entry name" value="Penicillin-binding protein 2a (Domain 2)"/>
    <property type="match status" value="1"/>
</dbReference>
<protein>
    <submittedName>
        <fullName evidence="7">Stage V sporulation protein D</fullName>
    </submittedName>
</protein>
<comment type="caution">
    <text evidence="7">The sequence shown here is derived from an EMBL/GenBank/DDBJ whole genome shotgun (WGS) entry which is preliminary data.</text>
</comment>
<feature type="compositionally biased region" description="Polar residues" evidence="4">
    <location>
        <begin position="656"/>
        <end position="666"/>
    </location>
</feature>
<evidence type="ECO:0000256" key="2">
    <source>
        <dbReference type="ARBA" id="ARBA00007171"/>
    </source>
</evidence>
<keyword evidence="5" id="KW-0812">Transmembrane</keyword>
<dbReference type="SUPFAM" id="SSF56601">
    <property type="entry name" value="beta-lactamase/transpeptidase-like"/>
    <property type="match status" value="1"/>
</dbReference>
<feature type="compositionally biased region" description="Basic and acidic residues" evidence="4">
    <location>
        <begin position="645"/>
        <end position="655"/>
    </location>
</feature>
<comment type="subcellular location">
    <subcellularLocation>
        <location evidence="1">Membrane</location>
    </subcellularLocation>
</comment>
<name>A0ABW5RBY4_9BACL</name>
<evidence type="ECO:0000256" key="3">
    <source>
        <dbReference type="ARBA" id="ARBA00023136"/>
    </source>
</evidence>
<feature type="region of interest" description="Disordered" evidence="4">
    <location>
        <begin position="613"/>
        <end position="666"/>
    </location>
</feature>
<evidence type="ECO:0000259" key="6">
    <source>
        <dbReference type="PROSITE" id="PS51178"/>
    </source>
</evidence>
<feature type="transmembrane region" description="Helical" evidence="5">
    <location>
        <begin position="12"/>
        <end position="32"/>
    </location>
</feature>
<dbReference type="PANTHER" id="PTHR30627">
    <property type="entry name" value="PEPTIDOGLYCAN D,D-TRANSPEPTIDASE"/>
    <property type="match status" value="1"/>
</dbReference>
<dbReference type="SUPFAM" id="SSF56519">
    <property type="entry name" value="Penicillin binding protein dimerisation domain"/>
    <property type="match status" value="1"/>
</dbReference>
<evidence type="ECO:0000313" key="8">
    <source>
        <dbReference type="Proteomes" id="UP001597497"/>
    </source>
</evidence>
<evidence type="ECO:0000313" key="7">
    <source>
        <dbReference type="EMBL" id="MFD2672319.1"/>
    </source>
</evidence>
<gene>
    <name evidence="7" type="ORF">ACFSUC_12160</name>
</gene>
<dbReference type="Pfam" id="PF03717">
    <property type="entry name" value="PBP_dimer"/>
    <property type="match status" value="1"/>
</dbReference>
<keyword evidence="8" id="KW-1185">Reference proteome</keyword>
<evidence type="ECO:0000256" key="4">
    <source>
        <dbReference type="SAM" id="MobiDB-lite"/>
    </source>
</evidence>
<evidence type="ECO:0000256" key="1">
    <source>
        <dbReference type="ARBA" id="ARBA00004370"/>
    </source>
</evidence>
<dbReference type="EMBL" id="JBHUMM010000037">
    <property type="protein sequence ID" value="MFD2672319.1"/>
    <property type="molecule type" value="Genomic_DNA"/>
</dbReference>
<dbReference type="InterPro" id="IPR012338">
    <property type="entry name" value="Beta-lactam/transpept-like"/>
</dbReference>